<name>A0A9D9DX41_9FIRM</name>
<proteinExistence type="predicted"/>
<dbReference type="AlphaFoldDB" id="A0A9D9DX41"/>
<accession>A0A9D9DX41</accession>
<feature type="transmembrane region" description="Helical" evidence="1">
    <location>
        <begin position="54"/>
        <end position="72"/>
    </location>
</feature>
<keyword evidence="1" id="KW-0812">Transmembrane</keyword>
<comment type="caution">
    <text evidence="2">The sequence shown here is derived from an EMBL/GenBank/DDBJ whole genome shotgun (WGS) entry which is preliminary data.</text>
</comment>
<reference evidence="2" key="2">
    <citation type="journal article" date="2021" name="PeerJ">
        <title>Extensive microbial diversity within the chicken gut microbiome revealed by metagenomics and culture.</title>
        <authorList>
            <person name="Gilroy R."/>
            <person name="Ravi A."/>
            <person name="Getino M."/>
            <person name="Pursley I."/>
            <person name="Horton D.L."/>
            <person name="Alikhan N.F."/>
            <person name="Baker D."/>
            <person name="Gharbi K."/>
            <person name="Hall N."/>
            <person name="Watson M."/>
            <person name="Adriaenssens E.M."/>
            <person name="Foster-Nyarko E."/>
            <person name="Jarju S."/>
            <person name="Secka A."/>
            <person name="Antonio M."/>
            <person name="Oren A."/>
            <person name="Chaudhuri R.R."/>
            <person name="La Ragione R."/>
            <person name="Hildebrand F."/>
            <person name="Pallen M.J."/>
        </authorList>
    </citation>
    <scope>NUCLEOTIDE SEQUENCE</scope>
    <source>
        <strain evidence="2">F6-4510</strain>
    </source>
</reference>
<keyword evidence="1" id="KW-1133">Transmembrane helix</keyword>
<protein>
    <submittedName>
        <fullName evidence="2">Stage V sporulation protein AB</fullName>
    </submittedName>
</protein>
<dbReference type="InterPro" id="IPR020144">
    <property type="entry name" value="SpoVAB"/>
</dbReference>
<reference evidence="2" key="1">
    <citation type="submission" date="2020-10" db="EMBL/GenBank/DDBJ databases">
        <authorList>
            <person name="Gilroy R."/>
        </authorList>
    </citation>
    <scope>NUCLEOTIDE SEQUENCE</scope>
    <source>
        <strain evidence="2">F6-4510</strain>
    </source>
</reference>
<dbReference type="Proteomes" id="UP000823611">
    <property type="component" value="Unassembled WGS sequence"/>
</dbReference>
<feature type="transmembrane region" description="Helical" evidence="1">
    <location>
        <begin position="116"/>
        <end position="139"/>
    </location>
</feature>
<dbReference type="EMBL" id="JADIMX010000082">
    <property type="protein sequence ID" value="MBO8434535.1"/>
    <property type="molecule type" value="Genomic_DNA"/>
</dbReference>
<organism evidence="2 3">
    <name type="scientific">Candidatus Fimicola merdigallinarum</name>
    <dbReference type="NCBI Taxonomy" id="2840819"/>
    <lineage>
        <taxon>Bacteria</taxon>
        <taxon>Bacillati</taxon>
        <taxon>Bacillota</taxon>
        <taxon>Clostridia</taxon>
        <taxon>Lachnospirales</taxon>
        <taxon>Lachnospiraceae</taxon>
        <taxon>Lachnospiraceae incertae sedis</taxon>
        <taxon>Candidatus Fimicola</taxon>
    </lineage>
</organism>
<feature type="transmembrane region" description="Helical" evidence="1">
    <location>
        <begin position="78"/>
        <end position="104"/>
    </location>
</feature>
<evidence type="ECO:0000313" key="2">
    <source>
        <dbReference type="EMBL" id="MBO8434535.1"/>
    </source>
</evidence>
<evidence type="ECO:0000256" key="1">
    <source>
        <dbReference type="SAM" id="Phobius"/>
    </source>
</evidence>
<keyword evidence="1" id="KW-0472">Membrane</keyword>
<evidence type="ECO:0000313" key="3">
    <source>
        <dbReference type="Proteomes" id="UP000823611"/>
    </source>
</evidence>
<feature type="transmembrane region" description="Helical" evidence="1">
    <location>
        <begin position="6"/>
        <end position="34"/>
    </location>
</feature>
<dbReference type="Pfam" id="PF13782">
    <property type="entry name" value="SpoVAB"/>
    <property type="match status" value="1"/>
</dbReference>
<gene>
    <name evidence="2" type="ORF">IAC55_04340</name>
</gene>
<sequence length="142" mass="15385">MSDILKNIFCAFCGLASGAVVSGGVFSFIAMIGIVPRLAQRTNTISRIPLYEDIIVISGIIGTIISFSNISLPSHTLLAITYAFFTGIFIGVLAVSLAEVLNVIPIFTRRFRILQGISFFIISMAIGKMVGSFLNFIVIKFI</sequence>